<accession>A0ABC8JP56</accession>
<proteinExistence type="predicted"/>
<protein>
    <submittedName>
        <fullName evidence="2">Uncharacterized protein</fullName>
    </submittedName>
</protein>
<keyword evidence="1" id="KW-1133">Transmembrane helix</keyword>
<dbReference type="EMBL" id="CAKOAT010128043">
    <property type="protein sequence ID" value="CAH8335414.1"/>
    <property type="molecule type" value="Genomic_DNA"/>
</dbReference>
<evidence type="ECO:0000313" key="2">
    <source>
        <dbReference type="EMBL" id="CAH8335414.1"/>
    </source>
</evidence>
<keyword evidence="1" id="KW-0472">Membrane</keyword>
<reference evidence="2 3" key="1">
    <citation type="submission" date="2022-03" db="EMBL/GenBank/DDBJ databases">
        <authorList>
            <person name="Macdonald S."/>
            <person name="Ahmed S."/>
            <person name="Newling K."/>
        </authorList>
    </citation>
    <scope>NUCLEOTIDE SEQUENCE [LARGE SCALE GENOMIC DNA]</scope>
</reference>
<sequence>MGAAEVLTEPSSLYEANYVSKGVLSDMDMVITVRNTLASVKHGESNDRYDELVKTLQATKNSEPAVTAQLVTLLKALAGSVAYIDIDIIQHQKIIDLVFGMSLWDLKPDVMDAFVDLLISLAVTTGKYLDRCLTMLVHHFVPPDWVIKRLSQPRVIDQKMEVLSRVHKALLKIFFLFPLAPSFILVRLDKIMPKTHIKGQVVEIFVENLLKLENSPIGQVNSSTILMMVMKRLGDMDLEIDWNGIPQDDSSRGMFSMEIEDTMNEGDVVFESLDKLMVISFDHLESCKLAGRLDEVFENLFEAFVKYILDTSKPKVSQFLMFYACSLDPENCGVKFGSKLMDIFLSSKEPLKRQVSSSLLWSKLTPLFHVLMKTWFVPLWFCFSLFFYNRMTAMAYLASYLARGKFLPVSYVASMLKRLVEECAEYCRICSDDINSAAHQIFYSACQAIIYVLCFRMRSILDVPRFRSELIPLESILMHKLNPLKKCIPWVVAEFLKQAKAGGLFVVSDSFISDKLLESKRLDAFFPFDPCLLKRNL</sequence>
<dbReference type="InterPro" id="IPR007991">
    <property type="entry name" value="RNA_pol_I_trans_ini_fac_RRN3"/>
</dbReference>
<dbReference type="Pfam" id="PF05327">
    <property type="entry name" value="RRN3"/>
    <property type="match status" value="1"/>
</dbReference>
<name>A0ABC8JP56_ERUVS</name>
<organism evidence="2 3">
    <name type="scientific">Eruca vesicaria subsp. sativa</name>
    <name type="common">Garden rocket</name>
    <name type="synonym">Eruca sativa</name>
    <dbReference type="NCBI Taxonomy" id="29727"/>
    <lineage>
        <taxon>Eukaryota</taxon>
        <taxon>Viridiplantae</taxon>
        <taxon>Streptophyta</taxon>
        <taxon>Embryophyta</taxon>
        <taxon>Tracheophyta</taxon>
        <taxon>Spermatophyta</taxon>
        <taxon>Magnoliopsida</taxon>
        <taxon>eudicotyledons</taxon>
        <taxon>Gunneridae</taxon>
        <taxon>Pentapetalae</taxon>
        <taxon>rosids</taxon>
        <taxon>malvids</taxon>
        <taxon>Brassicales</taxon>
        <taxon>Brassicaceae</taxon>
        <taxon>Brassiceae</taxon>
        <taxon>Eruca</taxon>
    </lineage>
</organism>
<dbReference type="PANTHER" id="PTHR12790">
    <property type="entry name" value="TRANSCRIPTION INITIATION FACTOR IA RRN3"/>
    <property type="match status" value="1"/>
</dbReference>
<evidence type="ECO:0000256" key="1">
    <source>
        <dbReference type="SAM" id="Phobius"/>
    </source>
</evidence>
<feature type="transmembrane region" description="Helical" evidence="1">
    <location>
        <begin position="367"/>
        <end position="388"/>
    </location>
</feature>
<keyword evidence="1" id="KW-0812">Transmembrane</keyword>
<keyword evidence="3" id="KW-1185">Reference proteome</keyword>
<evidence type="ECO:0000313" key="3">
    <source>
        <dbReference type="Proteomes" id="UP001642260"/>
    </source>
</evidence>
<dbReference type="AlphaFoldDB" id="A0ABC8JP56"/>
<dbReference type="Proteomes" id="UP001642260">
    <property type="component" value="Unassembled WGS sequence"/>
</dbReference>
<comment type="caution">
    <text evidence="2">The sequence shown here is derived from an EMBL/GenBank/DDBJ whole genome shotgun (WGS) entry which is preliminary data.</text>
</comment>
<dbReference type="PANTHER" id="PTHR12790:SF2">
    <property type="entry name" value="RNA POLYMERASE I-SPECIFIC TRANSCRIPTION INITIATION FACTOR RRN3"/>
    <property type="match status" value="1"/>
</dbReference>
<gene>
    <name evidence="2" type="ORF">ERUC_LOCUS13548</name>
</gene>